<gene>
    <name evidence="1" type="ORF">WN48_01661</name>
</gene>
<name>A0A310SBB0_9HYME</name>
<dbReference type="EMBL" id="KQ773099">
    <property type="protein sequence ID" value="OAD52433.1"/>
    <property type="molecule type" value="Genomic_DNA"/>
</dbReference>
<protein>
    <submittedName>
        <fullName evidence="1">Uncharacterized protein</fullName>
    </submittedName>
</protein>
<dbReference type="Proteomes" id="UP000250275">
    <property type="component" value="Unassembled WGS sequence"/>
</dbReference>
<reference evidence="1 2" key="1">
    <citation type="submission" date="2015-07" db="EMBL/GenBank/DDBJ databases">
        <title>The genome of Eufriesea mexicana.</title>
        <authorList>
            <person name="Pan H."/>
            <person name="Kapheim K."/>
        </authorList>
    </citation>
    <scope>NUCLEOTIDE SEQUENCE [LARGE SCALE GENOMIC DNA]</scope>
    <source>
        <strain evidence="1">0111107269</strain>
        <tissue evidence="1">Whole body</tissue>
    </source>
</reference>
<accession>A0A310SBB0</accession>
<keyword evidence="2" id="KW-1185">Reference proteome</keyword>
<dbReference type="AlphaFoldDB" id="A0A310SBB0"/>
<evidence type="ECO:0000313" key="2">
    <source>
        <dbReference type="Proteomes" id="UP000250275"/>
    </source>
</evidence>
<proteinExistence type="predicted"/>
<organism evidence="1 2">
    <name type="scientific">Eufriesea mexicana</name>
    <dbReference type="NCBI Taxonomy" id="516756"/>
    <lineage>
        <taxon>Eukaryota</taxon>
        <taxon>Metazoa</taxon>
        <taxon>Ecdysozoa</taxon>
        <taxon>Arthropoda</taxon>
        <taxon>Hexapoda</taxon>
        <taxon>Insecta</taxon>
        <taxon>Pterygota</taxon>
        <taxon>Neoptera</taxon>
        <taxon>Endopterygota</taxon>
        <taxon>Hymenoptera</taxon>
        <taxon>Apocrita</taxon>
        <taxon>Aculeata</taxon>
        <taxon>Apoidea</taxon>
        <taxon>Anthophila</taxon>
        <taxon>Apidae</taxon>
        <taxon>Eufriesea</taxon>
    </lineage>
</organism>
<evidence type="ECO:0000313" key="1">
    <source>
        <dbReference type="EMBL" id="OAD52433.1"/>
    </source>
</evidence>
<sequence>MISVIIKVLDEDDNMEMNPKLFFEDWLALPLLSVPIETQPEDKKNLIAIPSESETKEEIFNNARVTHA</sequence>